<evidence type="ECO:0000313" key="2">
    <source>
        <dbReference type="EMBL" id="CAG7627198.1"/>
    </source>
</evidence>
<gene>
    <name evidence="2" type="ORF">PAESOLCIP111_02891</name>
</gene>
<protein>
    <recommendedName>
        <fullName evidence="1">Activator of Hsp90 ATPase homologue 1/2-like C-terminal domain-containing protein</fullName>
    </recommendedName>
</protein>
<feature type="domain" description="Activator of Hsp90 ATPase homologue 1/2-like C-terminal" evidence="1">
    <location>
        <begin position="21"/>
        <end position="168"/>
    </location>
</feature>
<dbReference type="AlphaFoldDB" id="A0A916K475"/>
<accession>A0A916K475</accession>
<evidence type="ECO:0000313" key="3">
    <source>
        <dbReference type="Proteomes" id="UP000693672"/>
    </source>
</evidence>
<name>A0A916K475_9BACL</name>
<organism evidence="2 3">
    <name type="scientific">Paenibacillus solanacearum</name>
    <dbReference type="NCBI Taxonomy" id="2048548"/>
    <lineage>
        <taxon>Bacteria</taxon>
        <taxon>Bacillati</taxon>
        <taxon>Bacillota</taxon>
        <taxon>Bacilli</taxon>
        <taxon>Bacillales</taxon>
        <taxon>Paenibacillaceae</taxon>
        <taxon>Paenibacillus</taxon>
    </lineage>
</organism>
<dbReference type="CDD" id="cd07814">
    <property type="entry name" value="SRPBCC_CalC_Aha1-like"/>
    <property type="match status" value="1"/>
</dbReference>
<dbReference type="InterPro" id="IPR013538">
    <property type="entry name" value="ASHA1/2-like_C"/>
</dbReference>
<comment type="caution">
    <text evidence="2">The sequence shown here is derived from an EMBL/GenBank/DDBJ whole genome shotgun (WGS) entry which is preliminary data.</text>
</comment>
<dbReference type="RefSeq" id="WP_218092662.1">
    <property type="nucleotide sequence ID" value="NZ_CAJVAS010000011.1"/>
</dbReference>
<reference evidence="2" key="1">
    <citation type="submission" date="2021-06" db="EMBL/GenBank/DDBJ databases">
        <authorList>
            <person name="Criscuolo A."/>
        </authorList>
    </citation>
    <scope>NUCLEOTIDE SEQUENCE</scope>
    <source>
        <strain evidence="2">CIP111600</strain>
    </source>
</reference>
<dbReference type="EMBL" id="CAJVAS010000011">
    <property type="protein sequence ID" value="CAG7627198.1"/>
    <property type="molecule type" value="Genomic_DNA"/>
</dbReference>
<dbReference type="Pfam" id="PF08327">
    <property type="entry name" value="AHSA1"/>
    <property type="match status" value="1"/>
</dbReference>
<evidence type="ECO:0000259" key="1">
    <source>
        <dbReference type="Pfam" id="PF08327"/>
    </source>
</evidence>
<sequence>MSENKSAHLEAAELVITRTFNAPRDLVFELWTKEEHLKHWWGPVGFTFTSAKLDLRPGGLFHYSMVSPEGHVLWGKFTFYEIVVPEKLVFANSFSNTEGDTVRPPFSESFPLEVMNTFTFEEQDGITILTLRGRPYNATEEEIRFFGSMHESMHQGFGGTFDKLDAYLAALG</sequence>
<keyword evidence="3" id="KW-1185">Reference proteome</keyword>
<proteinExistence type="predicted"/>
<dbReference type="Proteomes" id="UP000693672">
    <property type="component" value="Unassembled WGS sequence"/>
</dbReference>